<dbReference type="OrthoDB" id="1445931at2"/>
<feature type="transmembrane region" description="Helical" evidence="1">
    <location>
        <begin position="121"/>
        <end position="142"/>
    </location>
</feature>
<dbReference type="AlphaFoldDB" id="A0A5S3N7H5"/>
<keyword evidence="1" id="KW-0812">Transmembrane</keyword>
<gene>
    <name evidence="2" type="ORF">FDT66_04595</name>
</gene>
<evidence type="ECO:0000256" key="1">
    <source>
        <dbReference type="SAM" id="Phobius"/>
    </source>
</evidence>
<keyword evidence="3" id="KW-1185">Reference proteome</keyword>
<sequence>MSKQTICERERSYIEKMNKFQLSHKFKKVGYYFTFGVFGLMIIQKLFEEPSWIKPALRGLILFGMLLISVSKDKIEDEFIESLRSQSYRIAFILGILYALLQPFVNYAVGLLFDKNETMEGFSYFQVLFYMLIVQLMVFWQLKRMNK</sequence>
<organism evidence="2 3">
    <name type="scientific">Polaribacter aestuariivivens</name>
    <dbReference type="NCBI Taxonomy" id="2304626"/>
    <lineage>
        <taxon>Bacteria</taxon>
        <taxon>Pseudomonadati</taxon>
        <taxon>Bacteroidota</taxon>
        <taxon>Flavobacteriia</taxon>
        <taxon>Flavobacteriales</taxon>
        <taxon>Flavobacteriaceae</taxon>
    </lineage>
</organism>
<dbReference type="Proteomes" id="UP000307140">
    <property type="component" value="Unassembled WGS sequence"/>
</dbReference>
<evidence type="ECO:0000313" key="2">
    <source>
        <dbReference type="EMBL" id="TMM31253.1"/>
    </source>
</evidence>
<keyword evidence="1" id="KW-0472">Membrane</keyword>
<name>A0A5S3N7H5_9FLAO</name>
<feature type="transmembrane region" description="Helical" evidence="1">
    <location>
        <begin position="53"/>
        <end position="70"/>
    </location>
</feature>
<feature type="transmembrane region" description="Helical" evidence="1">
    <location>
        <begin position="90"/>
        <end position="109"/>
    </location>
</feature>
<comment type="caution">
    <text evidence="2">The sequence shown here is derived from an EMBL/GenBank/DDBJ whole genome shotgun (WGS) entry which is preliminary data.</text>
</comment>
<feature type="transmembrane region" description="Helical" evidence="1">
    <location>
        <begin position="29"/>
        <end position="47"/>
    </location>
</feature>
<dbReference type="EMBL" id="VANR01000002">
    <property type="protein sequence ID" value="TMM31253.1"/>
    <property type="molecule type" value="Genomic_DNA"/>
</dbReference>
<reference evidence="2 3" key="1">
    <citation type="submission" date="2019-05" db="EMBL/GenBank/DDBJ databases">
        <title>Polaribacter aestuariivivens sp. nov., isolated from a tidal flat.</title>
        <authorList>
            <person name="Yoon J.-H."/>
        </authorList>
    </citation>
    <scope>NUCLEOTIDE SEQUENCE [LARGE SCALE GENOMIC DNA]</scope>
    <source>
        <strain evidence="2 3">DBTF-3</strain>
    </source>
</reference>
<dbReference type="RefSeq" id="WP_138534981.1">
    <property type="nucleotide sequence ID" value="NZ_VANR01000002.1"/>
</dbReference>
<evidence type="ECO:0000313" key="3">
    <source>
        <dbReference type="Proteomes" id="UP000307140"/>
    </source>
</evidence>
<proteinExistence type="predicted"/>
<protein>
    <submittedName>
        <fullName evidence="2">Uncharacterized protein</fullName>
    </submittedName>
</protein>
<keyword evidence="1" id="KW-1133">Transmembrane helix</keyword>
<accession>A0A5S3N7H5</accession>